<dbReference type="SUPFAM" id="SSF56601">
    <property type="entry name" value="beta-lactamase/transpeptidase-like"/>
    <property type="match status" value="1"/>
</dbReference>
<dbReference type="InterPro" id="IPR019734">
    <property type="entry name" value="TPR_rpt"/>
</dbReference>
<evidence type="ECO:0000256" key="3">
    <source>
        <dbReference type="PROSITE-ProRule" id="PRU00339"/>
    </source>
</evidence>
<sequence precursor="true">MIIKRLFICLSTLLFYIQVNAQSDLTSDSVDVFIKNKMQQLRIPALQLGVIQKGKLVKLSSYGMANPENSVLATDESLFSINSCTKAFVGVAVMQLQEDGQLNINDPVSKYLDSLPEAWNKITIKQVLANNSGLPNIIDEQEKILGNGDEASAWTKVKTLPVQFQAGEKYSYNQTGYVMLGMIINKLSGVHFTKFIEERQFRVVDMKLTRFGDAHDVIPHSAGAYSTVSNVKGQWVSNGNLTTAYMEFPLFFRTASGMISNAGEIARWIIALQDGQLLKQKSSLELLWTASLMNNGKPEGLNNFLNGYALGWPVIVRDEHPAVAPVGGMRNSFFVYPKDELAVIVLTNLQGANPEYFIDEIAGYYVSGLKESNGFGLSPAVKLLRKELIKQQYNNALKTAQQLKKKHGAGFILNEDDINAFGYRLLGEQKKQEAVKVFKLYTELYPKSSNAYDSYAEALAATGNKTEAIKNYQRSFQLNPKNTNAAQQLKKLEGI</sequence>
<dbReference type="InterPro" id="IPR001466">
    <property type="entry name" value="Beta-lactam-related"/>
</dbReference>
<dbReference type="Gene3D" id="1.25.40.10">
    <property type="entry name" value="Tetratricopeptide repeat domain"/>
    <property type="match status" value="1"/>
</dbReference>
<reference evidence="6 7" key="1">
    <citation type="submission" date="2016-03" db="EMBL/GenBank/DDBJ databases">
        <title>Complete genome sequence of Pedobacter cryoconitis PAMC 27485.</title>
        <authorList>
            <person name="Lee J."/>
            <person name="Kim O.-S."/>
        </authorList>
    </citation>
    <scope>NUCLEOTIDE SEQUENCE [LARGE SCALE GENOMIC DNA]</scope>
    <source>
        <strain evidence="6 7">PAMC 27485</strain>
    </source>
</reference>
<dbReference type="SUPFAM" id="SSF48452">
    <property type="entry name" value="TPR-like"/>
    <property type="match status" value="1"/>
</dbReference>
<dbReference type="PANTHER" id="PTHR46825">
    <property type="entry name" value="D-ALANYL-D-ALANINE-CARBOXYPEPTIDASE/ENDOPEPTIDASE AMPH"/>
    <property type="match status" value="1"/>
</dbReference>
<gene>
    <name evidence="6" type="ORF">AY601_4442</name>
</gene>
<dbReference type="Proteomes" id="UP000071561">
    <property type="component" value="Chromosome"/>
</dbReference>
<feature type="signal peptide" evidence="4">
    <location>
        <begin position="1"/>
        <end position="21"/>
    </location>
</feature>
<evidence type="ECO:0000256" key="2">
    <source>
        <dbReference type="ARBA" id="ARBA00023136"/>
    </source>
</evidence>
<dbReference type="GO" id="GO:0016020">
    <property type="term" value="C:membrane"/>
    <property type="evidence" value="ECO:0007669"/>
    <property type="project" value="UniProtKB-SubCell"/>
</dbReference>
<evidence type="ECO:0000313" key="6">
    <source>
        <dbReference type="EMBL" id="AMQ01283.1"/>
    </source>
</evidence>
<dbReference type="PROSITE" id="PS50005">
    <property type="entry name" value="TPR"/>
    <property type="match status" value="1"/>
</dbReference>
<evidence type="ECO:0000259" key="5">
    <source>
        <dbReference type="Pfam" id="PF00144"/>
    </source>
</evidence>
<dbReference type="InterPro" id="IPR011990">
    <property type="entry name" value="TPR-like_helical_dom_sf"/>
</dbReference>
<evidence type="ECO:0000256" key="4">
    <source>
        <dbReference type="SAM" id="SignalP"/>
    </source>
</evidence>
<dbReference type="AlphaFoldDB" id="A0A127VJ02"/>
<keyword evidence="3" id="KW-0802">TPR repeat</keyword>
<dbReference type="KEGG" id="pcm:AY601_4442"/>
<feature type="domain" description="Beta-lactamase-related" evidence="5">
    <location>
        <begin position="33"/>
        <end position="359"/>
    </location>
</feature>
<keyword evidence="2" id="KW-0472">Membrane</keyword>
<dbReference type="Pfam" id="PF00144">
    <property type="entry name" value="Beta-lactamase"/>
    <property type="match status" value="1"/>
</dbReference>
<dbReference type="Gene3D" id="3.40.710.10">
    <property type="entry name" value="DD-peptidase/beta-lactamase superfamily"/>
    <property type="match status" value="1"/>
</dbReference>
<dbReference type="PANTHER" id="PTHR46825:SF11">
    <property type="entry name" value="PENICILLIN-BINDING PROTEIN 4"/>
    <property type="match status" value="1"/>
</dbReference>
<dbReference type="OrthoDB" id="9793489at2"/>
<organism evidence="6 7">
    <name type="scientific">Pedobacter cryoconitis</name>
    <dbReference type="NCBI Taxonomy" id="188932"/>
    <lineage>
        <taxon>Bacteria</taxon>
        <taxon>Pseudomonadati</taxon>
        <taxon>Bacteroidota</taxon>
        <taxon>Sphingobacteriia</taxon>
        <taxon>Sphingobacteriales</taxon>
        <taxon>Sphingobacteriaceae</taxon>
        <taxon>Pedobacter</taxon>
    </lineage>
</organism>
<proteinExistence type="predicted"/>
<keyword evidence="7" id="KW-1185">Reference proteome</keyword>
<dbReference type="InterPro" id="IPR012338">
    <property type="entry name" value="Beta-lactam/transpept-like"/>
</dbReference>
<dbReference type="PATRIC" id="fig|188932.3.peg.4606"/>
<feature type="repeat" description="TPR" evidence="3">
    <location>
        <begin position="449"/>
        <end position="482"/>
    </location>
</feature>
<dbReference type="InterPro" id="IPR050491">
    <property type="entry name" value="AmpC-like"/>
</dbReference>
<keyword evidence="4" id="KW-0732">Signal</keyword>
<comment type="subcellular location">
    <subcellularLocation>
        <location evidence="1">Membrane</location>
    </subcellularLocation>
</comment>
<dbReference type="EMBL" id="CP014504">
    <property type="protein sequence ID" value="AMQ01283.1"/>
    <property type="molecule type" value="Genomic_DNA"/>
</dbReference>
<accession>A0A127VJ02</accession>
<name>A0A127VJ02_9SPHI</name>
<feature type="chain" id="PRO_5007280704" description="Beta-lactamase-related domain-containing protein" evidence="4">
    <location>
        <begin position="22"/>
        <end position="495"/>
    </location>
</feature>
<evidence type="ECO:0000313" key="7">
    <source>
        <dbReference type="Proteomes" id="UP000071561"/>
    </source>
</evidence>
<protein>
    <recommendedName>
        <fullName evidence="5">Beta-lactamase-related domain-containing protein</fullName>
    </recommendedName>
</protein>
<evidence type="ECO:0000256" key="1">
    <source>
        <dbReference type="ARBA" id="ARBA00004370"/>
    </source>
</evidence>